<gene>
    <name evidence="2" type="ORF">SK069_17005</name>
</gene>
<feature type="region of interest" description="Disordered" evidence="1">
    <location>
        <begin position="46"/>
        <end position="72"/>
    </location>
</feature>
<organism evidence="2 3">
    <name type="scientific">Patulibacter brassicae</name>
    <dbReference type="NCBI Taxonomy" id="1705717"/>
    <lineage>
        <taxon>Bacteria</taxon>
        <taxon>Bacillati</taxon>
        <taxon>Actinomycetota</taxon>
        <taxon>Thermoleophilia</taxon>
        <taxon>Solirubrobacterales</taxon>
        <taxon>Patulibacteraceae</taxon>
        <taxon>Patulibacter</taxon>
    </lineage>
</organism>
<evidence type="ECO:0000256" key="1">
    <source>
        <dbReference type="SAM" id="MobiDB-lite"/>
    </source>
</evidence>
<proteinExistence type="predicted"/>
<accession>A0ABU4VPD2</accession>
<dbReference type="EMBL" id="JAXAVX010000012">
    <property type="protein sequence ID" value="MDX8153300.1"/>
    <property type="molecule type" value="Genomic_DNA"/>
</dbReference>
<evidence type="ECO:0000313" key="3">
    <source>
        <dbReference type="Proteomes" id="UP001277761"/>
    </source>
</evidence>
<name>A0ABU4VPD2_9ACTN</name>
<sequence length="72" mass="8260">MSTPSPELIELLRSHTSAPRPRRARPRPHLTTNRYLQGKTDALVIDGITPPTKFPSRRTKARPRLPHEQSIR</sequence>
<comment type="caution">
    <text evidence="2">The sequence shown here is derived from an EMBL/GenBank/DDBJ whole genome shotgun (WGS) entry which is preliminary data.</text>
</comment>
<dbReference type="Proteomes" id="UP001277761">
    <property type="component" value="Unassembled WGS sequence"/>
</dbReference>
<feature type="compositionally biased region" description="Basic residues" evidence="1">
    <location>
        <begin position="55"/>
        <end position="64"/>
    </location>
</feature>
<reference evidence="2 3" key="1">
    <citation type="submission" date="2023-11" db="EMBL/GenBank/DDBJ databases">
        <authorList>
            <person name="Xu M."/>
            <person name="Jiang T."/>
        </authorList>
    </citation>
    <scope>NUCLEOTIDE SEQUENCE [LARGE SCALE GENOMIC DNA]</scope>
    <source>
        <strain evidence="2 3">SD</strain>
    </source>
</reference>
<protein>
    <submittedName>
        <fullName evidence="2">Uncharacterized protein</fullName>
    </submittedName>
</protein>
<evidence type="ECO:0000313" key="2">
    <source>
        <dbReference type="EMBL" id="MDX8153300.1"/>
    </source>
</evidence>
<keyword evidence="3" id="KW-1185">Reference proteome</keyword>